<gene>
    <name evidence="2" type="ORF">JOF56_011018</name>
</gene>
<proteinExistence type="predicted"/>
<protein>
    <submittedName>
        <fullName evidence="2">Uncharacterized protein</fullName>
    </submittedName>
</protein>
<sequence length="239" mass="25426">MSETFSPPTPMATWNPARGVWETAQRTVCGHWEPFSRTWPTSGMTRHGVAYVLPTWEPRTPDSESSSLLPTPTARDHKGPNQRADDTCLHGALLPTPTTSDRFGPGPHGDGGRDLRTTVQNLLPTPTARLSDTRGTADPRRRKALNPKRTGELDEVTVHLLPTRKASDGTKGGPNMRGSKGDLALPSAVMATVAPTPSTGTGTSQPSGDGRPSSDGPRQHPLWPDDAADDSSTPDSSNG</sequence>
<evidence type="ECO:0000313" key="3">
    <source>
        <dbReference type="Proteomes" id="UP001519332"/>
    </source>
</evidence>
<organism evidence="2 3">
    <name type="scientific">Kibdelosporangium banguiense</name>
    <dbReference type="NCBI Taxonomy" id="1365924"/>
    <lineage>
        <taxon>Bacteria</taxon>
        <taxon>Bacillati</taxon>
        <taxon>Actinomycetota</taxon>
        <taxon>Actinomycetes</taxon>
        <taxon>Pseudonocardiales</taxon>
        <taxon>Pseudonocardiaceae</taxon>
        <taxon>Kibdelosporangium</taxon>
    </lineage>
</organism>
<name>A0ABS4U1T9_9PSEU</name>
<evidence type="ECO:0000256" key="1">
    <source>
        <dbReference type="SAM" id="MobiDB-lite"/>
    </source>
</evidence>
<dbReference type="EMBL" id="JAGINW010000001">
    <property type="protein sequence ID" value="MBP2330633.1"/>
    <property type="molecule type" value="Genomic_DNA"/>
</dbReference>
<feature type="compositionally biased region" description="Polar residues" evidence="1">
    <location>
        <begin position="117"/>
        <end position="130"/>
    </location>
</feature>
<accession>A0ABS4U1T9</accession>
<evidence type="ECO:0000313" key="2">
    <source>
        <dbReference type="EMBL" id="MBP2330633.1"/>
    </source>
</evidence>
<dbReference type="Proteomes" id="UP001519332">
    <property type="component" value="Unassembled WGS sequence"/>
</dbReference>
<reference evidence="2 3" key="1">
    <citation type="submission" date="2021-03" db="EMBL/GenBank/DDBJ databases">
        <title>Sequencing the genomes of 1000 actinobacteria strains.</title>
        <authorList>
            <person name="Klenk H.-P."/>
        </authorList>
    </citation>
    <scope>NUCLEOTIDE SEQUENCE [LARGE SCALE GENOMIC DNA]</scope>
    <source>
        <strain evidence="2 3">DSM 46670</strain>
    </source>
</reference>
<feature type="compositionally biased region" description="Low complexity" evidence="1">
    <location>
        <begin position="195"/>
        <end position="208"/>
    </location>
</feature>
<feature type="region of interest" description="Disordered" evidence="1">
    <location>
        <begin position="56"/>
        <end position="239"/>
    </location>
</feature>
<comment type="caution">
    <text evidence="2">The sequence shown here is derived from an EMBL/GenBank/DDBJ whole genome shotgun (WGS) entry which is preliminary data.</text>
</comment>
<keyword evidence="3" id="KW-1185">Reference proteome</keyword>
<feature type="compositionally biased region" description="Low complexity" evidence="1">
    <location>
        <begin position="230"/>
        <end position="239"/>
    </location>
</feature>
<feature type="compositionally biased region" description="Basic and acidic residues" evidence="1">
    <location>
        <begin position="74"/>
        <end position="88"/>
    </location>
</feature>